<dbReference type="SUPFAM" id="SSF90123">
    <property type="entry name" value="ABC transporter transmembrane region"/>
    <property type="match status" value="1"/>
</dbReference>
<dbReference type="InterPro" id="IPR011527">
    <property type="entry name" value="ABC1_TM_dom"/>
</dbReference>
<name>A0A9P6J080_9FUNG</name>
<feature type="domain" description="ABC transmembrane type-1" evidence="8">
    <location>
        <begin position="48"/>
        <end position="244"/>
    </location>
</feature>
<evidence type="ECO:0000259" key="8">
    <source>
        <dbReference type="PROSITE" id="PS50929"/>
    </source>
</evidence>
<keyword evidence="3 7" id="KW-0812">Transmembrane</keyword>
<feature type="transmembrane region" description="Helical" evidence="7">
    <location>
        <begin position="47"/>
        <end position="68"/>
    </location>
</feature>
<evidence type="ECO:0000256" key="5">
    <source>
        <dbReference type="ARBA" id="ARBA00022989"/>
    </source>
</evidence>
<evidence type="ECO:0000256" key="1">
    <source>
        <dbReference type="ARBA" id="ARBA00004141"/>
    </source>
</evidence>
<dbReference type="CDD" id="cd18582">
    <property type="entry name" value="ABC_6TM_ATM1_ABCB7"/>
    <property type="match status" value="1"/>
</dbReference>
<comment type="caution">
    <text evidence="9">The sequence shown here is derived from an EMBL/GenBank/DDBJ whole genome shotgun (WGS) entry which is preliminary data.</text>
</comment>
<dbReference type="EMBL" id="JAAAHW010006898">
    <property type="protein sequence ID" value="KAF9953542.1"/>
    <property type="molecule type" value="Genomic_DNA"/>
</dbReference>
<evidence type="ECO:0000313" key="10">
    <source>
        <dbReference type="Proteomes" id="UP000749646"/>
    </source>
</evidence>
<keyword evidence="5 7" id="KW-1133">Transmembrane helix</keyword>
<dbReference type="AlphaFoldDB" id="A0A9P6J080"/>
<dbReference type="GO" id="GO:0005524">
    <property type="term" value="F:ATP binding"/>
    <property type="evidence" value="ECO:0007669"/>
    <property type="project" value="InterPro"/>
</dbReference>
<evidence type="ECO:0000256" key="7">
    <source>
        <dbReference type="SAM" id="Phobius"/>
    </source>
</evidence>
<accession>A0A9P6J080</accession>
<dbReference type="GO" id="GO:0005743">
    <property type="term" value="C:mitochondrial inner membrane"/>
    <property type="evidence" value="ECO:0007669"/>
    <property type="project" value="TreeGrafter"/>
</dbReference>
<dbReference type="GO" id="GO:0140359">
    <property type="term" value="F:ABC-type transporter activity"/>
    <property type="evidence" value="ECO:0007669"/>
    <property type="project" value="InterPro"/>
</dbReference>
<evidence type="ECO:0000256" key="2">
    <source>
        <dbReference type="ARBA" id="ARBA00022448"/>
    </source>
</evidence>
<keyword evidence="4" id="KW-1278">Translocase</keyword>
<dbReference type="InterPro" id="IPR039421">
    <property type="entry name" value="Type_1_exporter"/>
</dbReference>
<feature type="transmembrane region" description="Helical" evidence="7">
    <location>
        <begin position="160"/>
        <end position="186"/>
    </location>
</feature>
<feature type="transmembrane region" description="Helical" evidence="7">
    <location>
        <begin position="80"/>
        <end position="99"/>
    </location>
</feature>
<keyword evidence="6 7" id="KW-0472">Membrane</keyword>
<keyword evidence="2" id="KW-0813">Transport</keyword>
<dbReference type="Proteomes" id="UP000749646">
    <property type="component" value="Unassembled WGS sequence"/>
</dbReference>
<dbReference type="Gene3D" id="1.20.1560.10">
    <property type="entry name" value="ABC transporter type 1, transmembrane domain"/>
    <property type="match status" value="1"/>
</dbReference>
<comment type="subcellular location">
    <subcellularLocation>
        <location evidence="1">Membrane</location>
        <topology evidence="1">Multi-pass membrane protein</topology>
    </subcellularLocation>
</comment>
<feature type="non-terminal residue" evidence="9">
    <location>
        <position position="1"/>
    </location>
</feature>
<sequence>MSTTAVTATKASENRSNADQNRLDWKIFKELTTYIWPKDDRGVKIRVVTALGLLIMGKILNVQVPFFFKEIIDNLNVDFSAEATVLGVVGAVILGYGLARAGSTIFGELRNAVFAAVAQKAIRRVSANVFEHLHRLDMSFHLTKQTGGLSRAIDRGTKGISFLLSSMVFHLLPTALEITMVCSILTYQFGPSFAAVTATTMAAYAWFTVQTTAWRTKFRKQANAADNQAATVAVESLLNFESVK</sequence>
<dbReference type="Pfam" id="PF00664">
    <property type="entry name" value="ABC_membrane"/>
    <property type="match status" value="1"/>
</dbReference>
<evidence type="ECO:0000313" key="9">
    <source>
        <dbReference type="EMBL" id="KAF9953542.1"/>
    </source>
</evidence>
<protein>
    <submittedName>
        <fullName evidence="9">Iron-sulfur clusters transporter atm1, mitochondrial</fullName>
    </submittedName>
</protein>
<feature type="transmembrane region" description="Helical" evidence="7">
    <location>
        <begin position="192"/>
        <end position="209"/>
    </location>
</feature>
<evidence type="ECO:0000256" key="3">
    <source>
        <dbReference type="ARBA" id="ARBA00022692"/>
    </source>
</evidence>
<keyword evidence="10" id="KW-1185">Reference proteome</keyword>
<proteinExistence type="predicted"/>
<dbReference type="PANTHER" id="PTHR24221:SF402">
    <property type="entry name" value="IRON-SULFUR CLUSTERS TRANSPORTER ABCB7, MITOCHONDRIAL"/>
    <property type="match status" value="1"/>
</dbReference>
<organism evidence="9 10">
    <name type="scientific">Modicella reniformis</name>
    <dbReference type="NCBI Taxonomy" id="1440133"/>
    <lineage>
        <taxon>Eukaryota</taxon>
        <taxon>Fungi</taxon>
        <taxon>Fungi incertae sedis</taxon>
        <taxon>Mucoromycota</taxon>
        <taxon>Mortierellomycotina</taxon>
        <taxon>Mortierellomycetes</taxon>
        <taxon>Mortierellales</taxon>
        <taxon>Mortierellaceae</taxon>
        <taxon>Modicella</taxon>
    </lineage>
</organism>
<dbReference type="GO" id="GO:0006879">
    <property type="term" value="P:intracellular iron ion homeostasis"/>
    <property type="evidence" value="ECO:0007669"/>
    <property type="project" value="TreeGrafter"/>
</dbReference>
<evidence type="ECO:0000256" key="4">
    <source>
        <dbReference type="ARBA" id="ARBA00022967"/>
    </source>
</evidence>
<dbReference type="PANTHER" id="PTHR24221">
    <property type="entry name" value="ATP-BINDING CASSETTE SUB-FAMILY B"/>
    <property type="match status" value="1"/>
</dbReference>
<dbReference type="OrthoDB" id="2289806at2759"/>
<gene>
    <name evidence="9" type="primary">ATM1_2</name>
    <name evidence="9" type="ORF">BGZ65_004608</name>
</gene>
<evidence type="ECO:0000256" key="6">
    <source>
        <dbReference type="ARBA" id="ARBA00023136"/>
    </source>
</evidence>
<dbReference type="PROSITE" id="PS50929">
    <property type="entry name" value="ABC_TM1F"/>
    <property type="match status" value="1"/>
</dbReference>
<reference evidence="9" key="1">
    <citation type="journal article" date="2020" name="Fungal Divers.">
        <title>Resolving the Mortierellaceae phylogeny through synthesis of multi-gene phylogenetics and phylogenomics.</title>
        <authorList>
            <person name="Vandepol N."/>
            <person name="Liber J."/>
            <person name="Desiro A."/>
            <person name="Na H."/>
            <person name="Kennedy M."/>
            <person name="Barry K."/>
            <person name="Grigoriev I.V."/>
            <person name="Miller A.N."/>
            <person name="O'Donnell K."/>
            <person name="Stajich J.E."/>
            <person name="Bonito G."/>
        </authorList>
    </citation>
    <scope>NUCLEOTIDE SEQUENCE</scope>
    <source>
        <strain evidence="9">MES-2147</strain>
    </source>
</reference>
<dbReference type="InterPro" id="IPR036640">
    <property type="entry name" value="ABC1_TM_sf"/>
</dbReference>